<dbReference type="InterPro" id="IPR011029">
    <property type="entry name" value="DEATH-like_dom_sf"/>
</dbReference>
<dbReference type="EMBL" id="JAEAOA010001198">
    <property type="protein sequence ID" value="KAK3605967.1"/>
    <property type="molecule type" value="Genomic_DNA"/>
</dbReference>
<feature type="compositionally biased region" description="Polar residues" evidence="1">
    <location>
        <begin position="410"/>
        <end position="434"/>
    </location>
</feature>
<comment type="caution">
    <text evidence="2">The sequence shown here is derived from an EMBL/GenBank/DDBJ whole genome shotgun (WGS) entry which is preliminary data.</text>
</comment>
<feature type="region of interest" description="Disordered" evidence="1">
    <location>
        <begin position="329"/>
        <end position="384"/>
    </location>
</feature>
<reference evidence="2" key="3">
    <citation type="submission" date="2023-05" db="EMBL/GenBank/DDBJ databases">
        <authorList>
            <person name="Smith C.H."/>
        </authorList>
    </citation>
    <scope>NUCLEOTIDE SEQUENCE</scope>
    <source>
        <strain evidence="2">CHS0354</strain>
        <tissue evidence="2">Mantle</tissue>
    </source>
</reference>
<feature type="compositionally biased region" description="Low complexity" evidence="1">
    <location>
        <begin position="338"/>
        <end position="349"/>
    </location>
</feature>
<accession>A0AAE0T8T5</accession>
<reference evidence="2" key="2">
    <citation type="journal article" date="2021" name="Genome Biol. Evol.">
        <title>Developing a high-quality reference genome for a parasitic bivalve with doubly uniparental inheritance (Bivalvia: Unionida).</title>
        <authorList>
            <person name="Smith C.H."/>
        </authorList>
    </citation>
    <scope>NUCLEOTIDE SEQUENCE</scope>
    <source>
        <strain evidence="2">CHS0354</strain>
        <tissue evidence="2">Mantle</tissue>
    </source>
</reference>
<proteinExistence type="predicted"/>
<keyword evidence="3" id="KW-1185">Reference proteome</keyword>
<sequence>MAVEENFLEHVPLSCLSANTIKELGVLLDPAVLESDVRCLADLLDYDYTHVRNLEDRNDRTKYFFDSWWCLRPDFTVLKLKECLEIMEREDIIADIWPKIVNDAQDWKRNEQERPIPDAPTGMADDGWKLTIHDTDQGQPARYNACLCYEEDDIETAERFESELRKIHADLKFFVPHLHVMPGKYIYDCVAQVIDERCNKKVVIILPKKEFTDATCDFALQYARALDPFGVIIPVIRDDTVEVPCILAGVAAIRFHRFVHPKIYKQTADLLKFSNISEKRKPKVSNTFSSSRSYSDTIYVDKRKYSILQRIRKRLKDLFSKSSGSQTRNIIEMRSRNSSTCSIEESPSSQENEEFLYGSNEESGDSESDRQRSKSLNDLHDSRGTSRLSYSSVIINADVHINDREGDSVITESTERSSNISISEEKCSISNTNMESHRVSSDSGTS</sequence>
<evidence type="ECO:0000313" key="3">
    <source>
        <dbReference type="Proteomes" id="UP001195483"/>
    </source>
</evidence>
<gene>
    <name evidence="2" type="ORF">CHS0354_019644</name>
</gene>
<evidence type="ECO:0000256" key="1">
    <source>
        <dbReference type="SAM" id="MobiDB-lite"/>
    </source>
</evidence>
<feature type="region of interest" description="Disordered" evidence="1">
    <location>
        <begin position="406"/>
        <end position="446"/>
    </location>
</feature>
<dbReference type="Proteomes" id="UP001195483">
    <property type="component" value="Unassembled WGS sequence"/>
</dbReference>
<dbReference type="Gene3D" id="1.10.533.10">
    <property type="entry name" value="Death Domain, Fas"/>
    <property type="match status" value="1"/>
</dbReference>
<organism evidence="2 3">
    <name type="scientific">Potamilus streckersoni</name>
    <dbReference type="NCBI Taxonomy" id="2493646"/>
    <lineage>
        <taxon>Eukaryota</taxon>
        <taxon>Metazoa</taxon>
        <taxon>Spiralia</taxon>
        <taxon>Lophotrochozoa</taxon>
        <taxon>Mollusca</taxon>
        <taxon>Bivalvia</taxon>
        <taxon>Autobranchia</taxon>
        <taxon>Heteroconchia</taxon>
        <taxon>Palaeoheterodonta</taxon>
        <taxon>Unionida</taxon>
        <taxon>Unionoidea</taxon>
        <taxon>Unionidae</taxon>
        <taxon>Ambleminae</taxon>
        <taxon>Lampsilini</taxon>
        <taxon>Potamilus</taxon>
    </lineage>
</organism>
<dbReference type="Gene3D" id="3.40.50.10140">
    <property type="entry name" value="Toll/interleukin-1 receptor homology (TIR) domain"/>
    <property type="match status" value="1"/>
</dbReference>
<evidence type="ECO:0000313" key="2">
    <source>
        <dbReference type="EMBL" id="KAK3605967.1"/>
    </source>
</evidence>
<feature type="compositionally biased region" description="Basic and acidic residues" evidence="1">
    <location>
        <begin position="367"/>
        <end position="384"/>
    </location>
</feature>
<dbReference type="InterPro" id="IPR035897">
    <property type="entry name" value="Toll_tir_struct_dom_sf"/>
</dbReference>
<reference evidence="2" key="1">
    <citation type="journal article" date="2021" name="Genome Biol. Evol.">
        <title>A High-Quality Reference Genome for a Parasitic Bivalve with Doubly Uniparental Inheritance (Bivalvia: Unionida).</title>
        <authorList>
            <person name="Smith C.H."/>
        </authorList>
    </citation>
    <scope>NUCLEOTIDE SEQUENCE</scope>
    <source>
        <strain evidence="2">CHS0354</strain>
    </source>
</reference>
<dbReference type="SUPFAM" id="SSF47986">
    <property type="entry name" value="DEATH domain"/>
    <property type="match status" value="1"/>
</dbReference>
<dbReference type="AlphaFoldDB" id="A0AAE0T8T5"/>
<protein>
    <submittedName>
        <fullName evidence="2">Uncharacterized protein</fullName>
    </submittedName>
</protein>
<name>A0AAE0T8T5_9BIVA</name>
<dbReference type="SUPFAM" id="SSF52200">
    <property type="entry name" value="Toll/Interleukin receptor TIR domain"/>
    <property type="match status" value="1"/>
</dbReference>